<feature type="region of interest" description="Disordered" evidence="5">
    <location>
        <begin position="1"/>
        <end position="20"/>
    </location>
</feature>
<dbReference type="Pfam" id="PF00664">
    <property type="entry name" value="ABC_membrane"/>
    <property type="match status" value="1"/>
</dbReference>
<dbReference type="InterPro" id="IPR027417">
    <property type="entry name" value="P-loop_NTPase"/>
</dbReference>
<dbReference type="SUPFAM" id="SSF52540">
    <property type="entry name" value="P-loop containing nucleoside triphosphate hydrolases"/>
    <property type="match status" value="1"/>
</dbReference>
<dbReference type="GO" id="GO:0016887">
    <property type="term" value="F:ATP hydrolysis activity"/>
    <property type="evidence" value="ECO:0007669"/>
    <property type="project" value="InterPro"/>
</dbReference>
<evidence type="ECO:0000256" key="1">
    <source>
        <dbReference type="ARBA" id="ARBA00004141"/>
    </source>
</evidence>
<organism evidence="9">
    <name type="scientific">Aphanomyces stellatus</name>
    <dbReference type="NCBI Taxonomy" id="120398"/>
    <lineage>
        <taxon>Eukaryota</taxon>
        <taxon>Sar</taxon>
        <taxon>Stramenopiles</taxon>
        <taxon>Oomycota</taxon>
        <taxon>Saprolegniomycetes</taxon>
        <taxon>Saprolegniales</taxon>
        <taxon>Verrucalvaceae</taxon>
        <taxon>Aphanomyces</taxon>
    </lineage>
</organism>
<feature type="transmembrane region" description="Helical" evidence="6">
    <location>
        <begin position="77"/>
        <end position="96"/>
    </location>
</feature>
<feature type="transmembrane region" description="Helical" evidence="6">
    <location>
        <begin position="296"/>
        <end position="319"/>
    </location>
</feature>
<accession>A0A6A5A1K0</accession>
<name>A0A6A5A1K0_9STRA</name>
<evidence type="ECO:0008006" key="10">
    <source>
        <dbReference type="Google" id="ProtNLM"/>
    </source>
</evidence>
<evidence type="ECO:0000313" key="9">
    <source>
        <dbReference type="EMBL" id="KAF0716599.1"/>
    </source>
</evidence>
<dbReference type="OrthoDB" id="6500128at2759"/>
<dbReference type="PROSITE" id="PS50929">
    <property type="entry name" value="ABC_TM1F"/>
    <property type="match status" value="1"/>
</dbReference>
<feature type="transmembrane region" description="Helical" evidence="6">
    <location>
        <begin position="375"/>
        <end position="398"/>
    </location>
</feature>
<dbReference type="InterPro" id="IPR036640">
    <property type="entry name" value="ABC1_TM_sf"/>
</dbReference>
<feature type="non-terminal residue" evidence="9">
    <location>
        <position position="827"/>
    </location>
</feature>
<dbReference type="InterPro" id="IPR011527">
    <property type="entry name" value="ABC1_TM_dom"/>
</dbReference>
<keyword evidence="4 6" id="KW-0472">Membrane</keyword>
<evidence type="ECO:0000256" key="6">
    <source>
        <dbReference type="SAM" id="Phobius"/>
    </source>
</evidence>
<dbReference type="InterPro" id="IPR017871">
    <property type="entry name" value="ABC_transporter-like_CS"/>
</dbReference>
<dbReference type="PANTHER" id="PTHR24221:SF620">
    <property type="entry name" value="ABC TRANSMEMBRANE TYPE-1 DOMAIN-CONTAINING PROTEIN"/>
    <property type="match status" value="1"/>
</dbReference>
<dbReference type="PROSITE" id="PS50893">
    <property type="entry name" value="ABC_TRANSPORTER_2"/>
    <property type="match status" value="1"/>
</dbReference>
<comment type="caution">
    <text evidence="9">The sequence shown here is derived from an EMBL/GenBank/DDBJ whole genome shotgun (WGS) entry which is preliminary data.</text>
</comment>
<dbReference type="SUPFAM" id="SSF90123">
    <property type="entry name" value="ABC transporter transmembrane region"/>
    <property type="match status" value="1"/>
</dbReference>
<dbReference type="GO" id="GO:0016020">
    <property type="term" value="C:membrane"/>
    <property type="evidence" value="ECO:0007669"/>
    <property type="project" value="UniProtKB-SubCell"/>
</dbReference>
<dbReference type="Pfam" id="PF00005">
    <property type="entry name" value="ABC_tran"/>
    <property type="match status" value="1"/>
</dbReference>
<feature type="transmembrane region" description="Helical" evidence="6">
    <location>
        <begin position="455"/>
        <end position="476"/>
    </location>
</feature>
<dbReference type="AlphaFoldDB" id="A0A6A5A1K0"/>
<evidence type="ECO:0000259" key="7">
    <source>
        <dbReference type="PROSITE" id="PS50893"/>
    </source>
</evidence>
<keyword evidence="2 6" id="KW-0812">Transmembrane</keyword>
<evidence type="ECO:0000256" key="5">
    <source>
        <dbReference type="SAM" id="MobiDB-lite"/>
    </source>
</evidence>
<comment type="subcellular location">
    <subcellularLocation>
        <location evidence="1">Membrane</location>
        <topology evidence="1">Multi-pass membrane protein</topology>
    </subcellularLocation>
</comment>
<sequence>MARRQPSGKSAPPEEKKLPVPPALQTPGLYGFLKMCDSSVWFYGVMVVLFADFLLNAVAVAFLSVQTYVDYASYCRLASLGASAVYAMDTLIRLVGLRSALCRSPSSLFDLLVFLCMGGMLAFRFYKKDNAALRLPHVCGYFDEKSVVKLFPKYCFNQYEIYLASGYCLLISARVSLKPMVRAFSKSLYDQPSIDHLRFSLASLRSALRRIPNITEAAIDVMEHDLVMICGRNDGDMTRNELMQFLEKALAHRPHDMSAGAFLSHLRDIDGHSSLYVYGAMDVVKSTLRHWSNQRGALFCTILIVFINASFVPVVSYFMSLLGDEAFPQLVSSVAITDRSGQHNFNIVTAIKYQNVTTDPSTGLDTTLPYITPSWSLSAGVIGIVAVCVPFVIVDYLMGYFQSSMIAKATERLQASLLRTILAQPTLFFSQRTEGDLNNLFQSDIARVNALWQAVFWNLMHPIVSVLAGFAFLIYFEQCVGMVSLGFAIMVIASGPQVHASQKSKDFGSKNAYASADFQNAISCQKVVRAYGIQAPLLAKFNSTTTILCKSQFLKDFWAGCVQIYVDSAMYFFVALMTSGLAVKVFRGDVSAGDFFSAVTLMSRISNPVTVLGGFMRVAIGNASSLQRLDEIVYERKDASSDDAEAEKKKPVLPRMHNAVRVDRLSFQYDTTADHMNLQDVSATFPIGQYVCIVGPSGCGKSTLLGCLMQFYEPTDGVISIDNNDAAKYSRSSYLSQMAVVFQDGGILNGTILENIRFGNEKATDAECMEAAELAECGSFVAGLKDGYETVVGQHATVNLSGGQSQRICLARALVRKPTILLLDEAT</sequence>
<dbReference type="GO" id="GO:0005524">
    <property type="term" value="F:ATP binding"/>
    <property type="evidence" value="ECO:0007669"/>
    <property type="project" value="InterPro"/>
</dbReference>
<evidence type="ECO:0000256" key="4">
    <source>
        <dbReference type="ARBA" id="ARBA00023136"/>
    </source>
</evidence>
<feature type="domain" description="ABC transmembrane type-1" evidence="8">
    <location>
        <begin position="302"/>
        <end position="621"/>
    </location>
</feature>
<feature type="domain" description="ABC transporter" evidence="7">
    <location>
        <begin position="660"/>
        <end position="827"/>
    </location>
</feature>
<feature type="transmembrane region" description="Helical" evidence="6">
    <location>
        <begin position="40"/>
        <end position="65"/>
    </location>
</feature>
<dbReference type="GO" id="GO:0140359">
    <property type="term" value="F:ABC-type transporter activity"/>
    <property type="evidence" value="ECO:0007669"/>
    <property type="project" value="InterPro"/>
</dbReference>
<evidence type="ECO:0000256" key="2">
    <source>
        <dbReference type="ARBA" id="ARBA00022692"/>
    </source>
</evidence>
<dbReference type="Gene3D" id="3.40.50.300">
    <property type="entry name" value="P-loop containing nucleotide triphosphate hydrolases"/>
    <property type="match status" value="1"/>
</dbReference>
<dbReference type="PROSITE" id="PS00211">
    <property type="entry name" value="ABC_TRANSPORTER_1"/>
    <property type="match status" value="1"/>
</dbReference>
<gene>
    <name evidence="9" type="ORF">As57867_002752</name>
</gene>
<evidence type="ECO:0000256" key="3">
    <source>
        <dbReference type="ARBA" id="ARBA00022989"/>
    </source>
</evidence>
<dbReference type="Gene3D" id="1.20.1560.10">
    <property type="entry name" value="ABC transporter type 1, transmembrane domain"/>
    <property type="match status" value="1"/>
</dbReference>
<dbReference type="PANTHER" id="PTHR24221">
    <property type="entry name" value="ATP-BINDING CASSETTE SUB-FAMILY B"/>
    <property type="match status" value="1"/>
</dbReference>
<evidence type="ECO:0000259" key="8">
    <source>
        <dbReference type="PROSITE" id="PS50929"/>
    </source>
</evidence>
<keyword evidence="3 6" id="KW-1133">Transmembrane helix</keyword>
<protein>
    <recommendedName>
        <fullName evidence="10">ABC transmembrane type-1 domain-containing protein</fullName>
    </recommendedName>
</protein>
<reference evidence="9" key="1">
    <citation type="submission" date="2019-06" db="EMBL/GenBank/DDBJ databases">
        <title>Genomics analysis of Aphanomyces spp. identifies a new class of oomycete effector associated with host adaptation.</title>
        <authorList>
            <person name="Gaulin E."/>
        </authorList>
    </citation>
    <scope>NUCLEOTIDE SEQUENCE</scope>
    <source>
        <strain evidence="9">CBS 578.67</strain>
    </source>
</reference>
<dbReference type="EMBL" id="VJMH01000384">
    <property type="protein sequence ID" value="KAF0716599.1"/>
    <property type="molecule type" value="Genomic_DNA"/>
</dbReference>
<dbReference type="InterPro" id="IPR003439">
    <property type="entry name" value="ABC_transporter-like_ATP-bd"/>
</dbReference>
<dbReference type="InterPro" id="IPR039421">
    <property type="entry name" value="Type_1_exporter"/>
</dbReference>
<feature type="transmembrane region" description="Helical" evidence="6">
    <location>
        <begin position="108"/>
        <end position="126"/>
    </location>
</feature>
<proteinExistence type="predicted"/>